<dbReference type="EMBL" id="JBFXLQ010000003">
    <property type="protein sequence ID" value="KAL2871639.1"/>
    <property type="molecule type" value="Genomic_DNA"/>
</dbReference>
<dbReference type="PRINTS" id="PR00755">
    <property type="entry name" value="AFLATOXINBRP"/>
</dbReference>
<dbReference type="GeneID" id="98140093"/>
<evidence type="ECO:0000256" key="3">
    <source>
        <dbReference type="ARBA" id="ARBA00023125"/>
    </source>
</evidence>
<dbReference type="RefSeq" id="XP_070890618.1">
    <property type="nucleotide sequence ID" value="XM_071025021.1"/>
</dbReference>
<accession>A0ABR4M4W9</accession>
<dbReference type="InterPro" id="IPR050675">
    <property type="entry name" value="OAF3"/>
</dbReference>
<dbReference type="SUPFAM" id="SSF57701">
    <property type="entry name" value="Zn2/Cys6 DNA-binding domain"/>
    <property type="match status" value="1"/>
</dbReference>
<dbReference type="Pfam" id="PF08493">
    <property type="entry name" value="AflR"/>
    <property type="match status" value="1"/>
</dbReference>
<dbReference type="Proteomes" id="UP001610432">
    <property type="component" value="Unassembled WGS sequence"/>
</dbReference>
<dbReference type="Pfam" id="PF00172">
    <property type="entry name" value="Zn_clus"/>
    <property type="match status" value="1"/>
</dbReference>
<dbReference type="Gene3D" id="4.10.240.10">
    <property type="entry name" value="Zn(2)-C6 fungal-type DNA-binding domain"/>
    <property type="match status" value="1"/>
</dbReference>
<name>A0ABR4M4W9_9EURO</name>
<keyword evidence="3" id="KW-0238">DNA-binding</keyword>
<dbReference type="InterPro" id="IPR001138">
    <property type="entry name" value="Zn2Cys6_DnaBD"/>
</dbReference>
<sequence length="453" mass="48815">MMADPATPHDIPSPKGIPRHRNSQQPRKLRDSCTHCASSKVRCDKEKPACSRCVRRRLTCEYKVSRRTGRTSRAGHRAPATAPTAKAGCVSTCININSSTSILPPSLAAGDSSQTSLLAPPTALPNLHSSSEHCLAQTPDMWGSLLSPSALYPDVADLSSLIPTGSDVGDIFASVMQSPPLDTCDIESPNCQGLGNPLSVTEQPLLNTPAMSETQSVGLDDTSSNDPTCCMTMVLDILSNLFKNAPSTCKQSEIKHESGRARTIASVIAQNKEIVETINTVLNCRCSEDSYLIYIVSLAVFKVMSRYVAAARDRSPTSQGIMEFVAEATKNSSRGDHSPDEQVLQSSRMPGNYCVDGDDQNRMAAQLVLSELHRVQHVVNVLSSRLESIRLRACLSSTPISSSVSTAGSEGGLPFTPLEMSPLSGTTFFQLEQDLRKRLRAVSSEAIDILRHS</sequence>
<evidence type="ECO:0000313" key="8">
    <source>
        <dbReference type="EMBL" id="KAL2871639.1"/>
    </source>
</evidence>
<dbReference type="CDD" id="cd00067">
    <property type="entry name" value="GAL4"/>
    <property type="match status" value="1"/>
</dbReference>
<evidence type="ECO:0000256" key="6">
    <source>
        <dbReference type="SAM" id="MobiDB-lite"/>
    </source>
</evidence>
<dbReference type="InterPro" id="IPR013700">
    <property type="entry name" value="AflR"/>
</dbReference>
<proteinExistence type="predicted"/>
<evidence type="ECO:0000256" key="2">
    <source>
        <dbReference type="ARBA" id="ARBA00023015"/>
    </source>
</evidence>
<feature type="region of interest" description="Disordered" evidence="6">
    <location>
        <begin position="1"/>
        <end position="30"/>
    </location>
</feature>
<protein>
    <submittedName>
        <fullName evidence="8">Aflatoxin regulatory protein-domain-containing protein</fullName>
    </submittedName>
</protein>
<dbReference type="PROSITE" id="PS50048">
    <property type="entry name" value="ZN2_CY6_FUNGAL_2"/>
    <property type="match status" value="1"/>
</dbReference>
<comment type="caution">
    <text evidence="8">The sequence shown here is derived from an EMBL/GenBank/DDBJ whole genome shotgun (WGS) entry which is preliminary data.</text>
</comment>
<reference evidence="8 9" key="1">
    <citation type="submission" date="2024-07" db="EMBL/GenBank/DDBJ databases">
        <title>Section-level genome sequencing and comparative genomics of Aspergillus sections Usti and Cavernicolus.</title>
        <authorList>
            <consortium name="Lawrence Berkeley National Laboratory"/>
            <person name="Nybo J.L."/>
            <person name="Vesth T.C."/>
            <person name="Theobald S."/>
            <person name="Frisvad J.C."/>
            <person name="Larsen T.O."/>
            <person name="Kjaerboelling I."/>
            <person name="Rothschild-Mancinelli K."/>
            <person name="Lyhne E.K."/>
            <person name="Kogle M.E."/>
            <person name="Barry K."/>
            <person name="Clum A."/>
            <person name="Na H."/>
            <person name="Ledsgaard L."/>
            <person name="Lin J."/>
            <person name="Lipzen A."/>
            <person name="Kuo A."/>
            <person name="Riley R."/>
            <person name="Mondo S."/>
            <person name="Labutti K."/>
            <person name="Haridas S."/>
            <person name="Pangalinan J."/>
            <person name="Salamov A.A."/>
            <person name="Simmons B.A."/>
            <person name="Magnuson J.K."/>
            <person name="Chen J."/>
            <person name="Drula E."/>
            <person name="Henrissat B."/>
            <person name="Wiebenga A."/>
            <person name="Lubbers R.J."/>
            <person name="Gomes A.C."/>
            <person name="Macurrencykelacurrency M.R."/>
            <person name="Stajich J."/>
            <person name="Grigoriev I.V."/>
            <person name="Mortensen U.H."/>
            <person name="De Vries R.P."/>
            <person name="Baker S.E."/>
            <person name="Andersen M.R."/>
        </authorList>
    </citation>
    <scope>NUCLEOTIDE SEQUENCE [LARGE SCALE GENOMIC DNA]</scope>
    <source>
        <strain evidence="8 9">CBS 449.75</strain>
    </source>
</reference>
<evidence type="ECO:0000256" key="5">
    <source>
        <dbReference type="ARBA" id="ARBA00023242"/>
    </source>
</evidence>
<dbReference type="SMART" id="SM00066">
    <property type="entry name" value="GAL4"/>
    <property type="match status" value="1"/>
</dbReference>
<dbReference type="PANTHER" id="PTHR31069">
    <property type="entry name" value="OLEATE-ACTIVATED TRANSCRIPTION FACTOR 1-RELATED"/>
    <property type="match status" value="1"/>
</dbReference>
<keyword evidence="1" id="KW-0479">Metal-binding</keyword>
<evidence type="ECO:0000313" key="9">
    <source>
        <dbReference type="Proteomes" id="UP001610432"/>
    </source>
</evidence>
<evidence type="ECO:0000256" key="4">
    <source>
        <dbReference type="ARBA" id="ARBA00023163"/>
    </source>
</evidence>
<keyword evidence="5" id="KW-0539">Nucleus</keyword>
<evidence type="ECO:0000256" key="1">
    <source>
        <dbReference type="ARBA" id="ARBA00022723"/>
    </source>
</evidence>
<dbReference type="InterPro" id="IPR036864">
    <property type="entry name" value="Zn2-C6_fun-type_DNA-bd_sf"/>
</dbReference>
<gene>
    <name evidence="8" type="ORF">BJX67DRAFT_166933</name>
</gene>
<feature type="domain" description="Zn(2)-C6 fungal-type" evidence="7">
    <location>
        <begin position="32"/>
        <end position="62"/>
    </location>
</feature>
<keyword evidence="9" id="KW-1185">Reference proteome</keyword>
<dbReference type="PROSITE" id="PS00463">
    <property type="entry name" value="ZN2_CY6_FUNGAL_1"/>
    <property type="match status" value="1"/>
</dbReference>
<dbReference type="PANTHER" id="PTHR31069:SF31">
    <property type="entry name" value="MONODICTYPHENONE CLUSTER TRANSCRIPTION FACTOR-RELATED"/>
    <property type="match status" value="1"/>
</dbReference>
<organism evidence="8 9">
    <name type="scientific">Aspergillus lucknowensis</name>
    <dbReference type="NCBI Taxonomy" id="176173"/>
    <lineage>
        <taxon>Eukaryota</taxon>
        <taxon>Fungi</taxon>
        <taxon>Dikarya</taxon>
        <taxon>Ascomycota</taxon>
        <taxon>Pezizomycotina</taxon>
        <taxon>Eurotiomycetes</taxon>
        <taxon>Eurotiomycetidae</taxon>
        <taxon>Eurotiales</taxon>
        <taxon>Aspergillaceae</taxon>
        <taxon>Aspergillus</taxon>
        <taxon>Aspergillus subgen. Nidulantes</taxon>
    </lineage>
</organism>
<keyword evidence="2" id="KW-0805">Transcription regulation</keyword>
<keyword evidence="4" id="KW-0804">Transcription</keyword>
<feature type="region of interest" description="Disordered" evidence="6">
    <location>
        <begin position="328"/>
        <end position="349"/>
    </location>
</feature>
<evidence type="ECO:0000259" key="7">
    <source>
        <dbReference type="PROSITE" id="PS50048"/>
    </source>
</evidence>